<dbReference type="RefSeq" id="WP_344296961.1">
    <property type="nucleotide sequence ID" value="NZ_BAAATB010000010.1"/>
</dbReference>
<comment type="caution">
    <text evidence="1">The sequence shown here is derived from an EMBL/GenBank/DDBJ whole genome shotgun (WGS) entry which is preliminary data.</text>
</comment>
<keyword evidence="2" id="KW-1185">Reference proteome</keyword>
<proteinExistence type="predicted"/>
<reference evidence="1 2" key="1">
    <citation type="submission" date="2019-06" db="EMBL/GenBank/DDBJ databases">
        <title>Sequencing the genomes of 1000 actinobacteria strains.</title>
        <authorList>
            <person name="Klenk H.-P."/>
        </authorList>
    </citation>
    <scope>NUCLEOTIDE SEQUENCE [LARGE SCALE GENOMIC DNA]</scope>
    <source>
        <strain evidence="1 2">DSM 10596</strain>
    </source>
</reference>
<dbReference type="Proteomes" id="UP000316181">
    <property type="component" value="Unassembled WGS sequence"/>
</dbReference>
<name>A0A542SQA0_9MICO</name>
<dbReference type="AlphaFoldDB" id="A0A542SQA0"/>
<organism evidence="1 2">
    <name type="scientific">Rarobacter incanus</name>
    <dbReference type="NCBI Taxonomy" id="153494"/>
    <lineage>
        <taxon>Bacteria</taxon>
        <taxon>Bacillati</taxon>
        <taxon>Actinomycetota</taxon>
        <taxon>Actinomycetes</taxon>
        <taxon>Micrococcales</taxon>
        <taxon>Rarobacteraceae</taxon>
        <taxon>Rarobacter</taxon>
    </lineage>
</organism>
<protein>
    <submittedName>
        <fullName evidence="1">Uncharacterized protein</fullName>
    </submittedName>
</protein>
<evidence type="ECO:0000313" key="1">
    <source>
        <dbReference type="EMBL" id="TQK76786.1"/>
    </source>
</evidence>
<evidence type="ECO:0000313" key="2">
    <source>
        <dbReference type="Proteomes" id="UP000316181"/>
    </source>
</evidence>
<sequence length="360" mass="38043">MSPRRALHVLATPQAVTPRDVARLAQALLVGTRKSATWAQARAATGAIARVAPQWQAVASRHSALAWVEPASIADQDLLATLRDEFPASHGALILDTEWDREPGPGFPLPDPDGVRAALGNTDACREERRMLDWLLGAARHLGRMPVVAGAPYGLPAWLHAEPATGEGTWASRPTAVRVDPLRHLDRWIYTPVWLTPAAALSVAQQAAADAALMVTEREWGWVAPVAAAPHAPGILTANQREAIHRIVAAQDRQVVAGGARSNGYALAVPVGRGGAVIVEAGVVEVIPPALRGARELSTGCVSYRLAWESSDLEGVHAGTLDAKLLAERADADRVIAVLEQAFTAAAGGFVLDYDGFPVG</sequence>
<dbReference type="EMBL" id="VFNV01000001">
    <property type="protein sequence ID" value="TQK76786.1"/>
    <property type="molecule type" value="Genomic_DNA"/>
</dbReference>
<accession>A0A542SQA0</accession>
<gene>
    <name evidence="1" type="ORF">FB389_1477</name>
</gene>